<proteinExistence type="predicted"/>
<gene>
    <name evidence="1" type="ORF">FQU76_14615</name>
</gene>
<reference evidence="1 2" key="1">
    <citation type="submission" date="2019-07" db="EMBL/GenBank/DDBJ databases">
        <authorList>
            <person name="Zhu P."/>
        </authorList>
    </citation>
    <scope>NUCLEOTIDE SEQUENCE [LARGE SCALE GENOMIC DNA]</scope>
    <source>
        <strain evidence="1 2">SSL-25</strain>
    </source>
</reference>
<keyword evidence="2" id="KW-1185">Reference proteome</keyword>
<name>A0A5B8IH39_9ACTN</name>
<evidence type="ECO:0000313" key="1">
    <source>
        <dbReference type="EMBL" id="QDY77552.1"/>
    </source>
</evidence>
<protein>
    <submittedName>
        <fullName evidence="1">Uncharacterized protein</fullName>
    </submittedName>
</protein>
<dbReference type="AlphaFoldDB" id="A0A5B8IH39"/>
<dbReference type="KEGG" id="sqz:FQU76_14615"/>
<evidence type="ECO:0000313" key="2">
    <source>
        <dbReference type="Proteomes" id="UP000320580"/>
    </source>
</evidence>
<dbReference type="RefSeq" id="WP_146480889.1">
    <property type="nucleotide sequence ID" value="NZ_CP042266.1"/>
</dbReference>
<accession>A0A5B8IH39</accession>
<organism evidence="1 2">
    <name type="scientific">Streptomyces qinzhouensis</name>
    <dbReference type="NCBI Taxonomy" id="2599401"/>
    <lineage>
        <taxon>Bacteria</taxon>
        <taxon>Bacillati</taxon>
        <taxon>Actinomycetota</taxon>
        <taxon>Actinomycetes</taxon>
        <taxon>Kitasatosporales</taxon>
        <taxon>Streptomycetaceae</taxon>
        <taxon>Streptomyces</taxon>
    </lineage>
</organism>
<sequence>MSFFSLPVAGLNILWTALARFGDRCLIAFQMTLILLRRQSVTHRANPLRTAVANGPVWPGPQKDC</sequence>
<dbReference type="Proteomes" id="UP000320580">
    <property type="component" value="Chromosome"/>
</dbReference>
<dbReference type="EMBL" id="CP042266">
    <property type="protein sequence ID" value="QDY77552.1"/>
    <property type="molecule type" value="Genomic_DNA"/>
</dbReference>